<feature type="compositionally biased region" description="Low complexity" evidence="1">
    <location>
        <begin position="488"/>
        <end position="518"/>
    </location>
</feature>
<feature type="region of interest" description="Disordered" evidence="1">
    <location>
        <begin position="429"/>
        <end position="559"/>
    </location>
</feature>
<proteinExistence type="predicted"/>
<gene>
    <name evidence="2" type="ORF">PAAG_05753</name>
</gene>
<dbReference type="OMA" id="CFRKQHV"/>
<dbReference type="RefSeq" id="XP_015699899.1">
    <property type="nucleotide sequence ID" value="XM_015845673.1"/>
</dbReference>
<feature type="compositionally biased region" description="Basic residues" evidence="1">
    <location>
        <begin position="519"/>
        <end position="528"/>
    </location>
</feature>
<dbReference type="HOGENOM" id="CLU_024070_0_0_1"/>
<feature type="compositionally biased region" description="Basic and acidic residues" evidence="1">
    <location>
        <begin position="543"/>
        <end position="557"/>
    </location>
</feature>
<feature type="compositionally biased region" description="Low complexity" evidence="1">
    <location>
        <begin position="432"/>
        <end position="472"/>
    </location>
</feature>
<keyword evidence="3" id="KW-1185">Reference proteome</keyword>
<protein>
    <recommendedName>
        <fullName evidence="4">Fungal N-terminal domain-containing protein</fullName>
    </recommendedName>
</protein>
<evidence type="ECO:0000313" key="3">
    <source>
        <dbReference type="Proteomes" id="UP000002059"/>
    </source>
</evidence>
<dbReference type="STRING" id="502779.C1H4R3"/>
<name>C1H4R3_PARBA</name>
<dbReference type="EMBL" id="KN294006">
    <property type="protein sequence ID" value="EEH34707.2"/>
    <property type="molecule type" value="Genomic_DNA"/>
</dbReference>
<accession>C1H4R3</accession>
<organism evidence="2 3">
    <name type="scientific">Paracoccidioides lutzii (strain ATCC MYA-826 / Pb01)</name>
    <name type="common">Paracoccidioides brasiliensis</name>
    <dbReference type="NCBI Taxonomy" id="502779"/>
    <lineage>
        <taxon>Eukaryota</taxon>
        <taxon>Fungi</taxon>
        <taxon>Dikarya</taxon>
        <taxon>Ascomycota</taxon>
        <taxon>Pezizomycotina</taxon>
        <taxon>Eurotiomycetes</taxon>
        <taxon>Eurotiomycetidae</taxon>
        <taxon>Onygenales</taxon>
        <taxon>Ajellomycetaceae</taxon>
        <taxon>Paracoccidioides</taxon>
    </lineage>
</organism>
<dbReference type="KEGG" id="pbl:PAAG_05753"/>
<dbReference type="OrthoDB" id="5431013at2759"/>
<evidence type="ECO:0000256" key="1">
    <source>
        <dbReference type="SAM" id="MobiDB-lite"/>
    </source>
</evidence>
<dbReference type="Proteomes" id="UP000002059">
    <property type="component" value="Partially assembled WGS sequence"/>
</dbReference>
<dbReference type="VEuPathDB" id="FungiDB:PAAG_05753"/>
<dbReference type="AlphaFoldDB" id="C1H4R3"/>
<feature type="compositionally biased region" description="Polar residues" evidence="1">
    <location>
        <begin position="382"/>
        <end position="393"/>
    </location>
</feature>
<reference evidence="2 3" key="1">
    <citation type="journal article" date="2011" name="PLoS Genet.">
        <title>Comparative genomic analysis of human fungal pathogens causing paracoccidioidomycosis.</title>
        <authorList>
            <person name="Desjardins C.A."/>
            <person name="Champion M.D."/>
            <person name="Holder J.W."/>
            <person name="Muszewska A."/>
            <person name="Goldberg J."/>
            <person name="Bailao A.M."/>
            <person name="Brigido M.M."/>
            <person name="Ferreira M.E."/>
            <person name="Garcia A.M."/>
            <person name="Grynberg M."/>
            <person name="Gujja S."/>
            <person name="Heiman D.I."/>
            <person name="Henn M.R."/>
            <person name="Kodira C.D."/>
            <person name="Leon-Narvaez H."/>
            <person name="Longo L.V."/>
            <person name="Ma L.J."/>
            <person name="Malavazi I."/>
            <person name="Matsuo A.L."/>
            <person name="Morais F.V."/>
            <person name="Pereira M."/>
            <person name="Rodriguez-Brito S."/>
            <person name="Sakthikumar S."/>
            <person name="Salem-Izacc S.M."/>
            <person name="Sykes S.M."/>
            <person name="Teixeira M.M."/>
            <person name="Vallejo M.C."/>
            <person name="Walter M.E."/>
            <person name="Yandava C."/>
            <person name="Young S."/>
            <person name="Zeng Q."/>
            <person name="Zucker J."/>
            <person name="Felipe M.S."/>
            <person name="Goldman G.H."/>
            <person name="Haas B.J."/>
            <person name="McEwen J.G."/>
            <person name="Nino-Vega G."/>
            <person name="Puccia R."/>
            <person name="San-Blas G."/>
            <person name="Soares C.M."/>
            <person name="Birren B.W."/>
            <person name="Cuomo C.A."/>
        </authorList>
    </citation>
    <scope>NUCLEOTIDE SEQUENCE [LARGE SCALE GENOMIC DNA]</scope>
    <source>
        <strain evidence="3">ATCC MYA-826 / Pb01</strain>
    </source>
</reference>
<evidence type="ECO:0000313" key="2">
    <source>
        <dbReference type="EMBL" id="EEH34707.2"/>
    </source>
</evidence>
<feature type="region of interest" description="Disordered" evidence="1">
    <location>
        <begin position="355"/>
        <end position="413"/>
    </location>
</feature>
<dbReference type="GeneID" id="9095541"/>
<feature type="compositionally biased region" description="Polar residues" evidence="1">
    <location>
        <begin position="402"/>
        <end position="411"/>
    </location>
</feature>
<feature type="compositionally biased region" description="Low complexity" evidence="1">
    <location>
        <begin position="529"/>
        <end position="541"/>
    </location>
</feature>
<evidence type="ECO:0008006" key="4">
    <source>
        <dbReference type="Google" id="ProtNLM"/>
    </source>
</evidence>
<sequence>MKNLKCPKSVRLDLSPQLTDTNGTSDTIRSVLHVAGSGFRLSLMLNAVACEVASAGVDVHSIGKGLSLYAMSLKQIAHSFQAMDSLHSSEALNTARGISEQSRAIFEDLEIMLEKVQQDNGGSVQERFKRCFKKQHVSYLLAHLESLKLSLMLMFQVLQLGKLTSSIRNASNPLGNDFIQQERAETQNMVIVRYWSVSRLDRLYELAAREAMEYNQNQNVSRISNPQPNSIGLQPPSSTPTKLSVISLGNLDTSLTPINQSPKDMLRVSSDVIEPLINRWTRLEERWELPAGQVKRTLRVLLDSESEFEECSDESDGHGIQGYYLEGTTSDWRKPNSQEARKHAAELRKGYSKFQARVDSDTDEASDIEKQPTKRKVRFAPSGNTSASETGTHCQGHDEQINADNGSSKHSPFQLHIPIPQVAVYAPEQPDIRSPSSPSHPHSMPRSIPQQRQPQRYSHTPPSSSPNSHPRPFGSSPSQHHHANQRLSSSPHSPKWPSSSAPATNIQSHSPRTPAPHTHTAHSHHHSHQPTSRRSSNNGGRQSRHEAPAKEDSSDRRRNLKRSAAAGILGAGAITTFLEALEGFSI</sequence>
<dbReference type="eggNOG" id="ENOG502R9E9">
    <property type="taxonomic scope" value="Eukaryota"/>
</dbReference>